<comment type="caution">
    <text evidence="3">The sequence shown here is derived from an EMBL/GenBank/DDBJ whole genome shotgun (WGS) entry which is preliminary data.</text>
</comment>
<reference evidence="3 4" key="1">
    <citation type="submission" date="2020-08" db="EMBL/GenBank/DDBJ databases">
        <title>Aphidius gifuensis genome sequencing and assembly.</title>
        <authorList>
            <person name="Du Z."/>
        </authorList>
    </citation>
    <scope>NUCLEOTIDE SEQUENCE [LARGE SCALE GENOMIC DNA]</scope>
    <source>
        <strain evidence="3">YNYX2018</strain>
        <tissue evidence="3">Adults</tissue>
    </source>
</reference>
<name>A0A834XYC6_APHGI</name>
<dbReference type="PANTHER" id="PTHR46497:SF1">
    <property type="entry name" value="THIOREDOXIN DOMAIN-CONTAINING PROTEIN 11"/>
    <property type="match status" value="1"/>
</dbReference>
<organism evidence="3 4">
    <name type="scientific">Aphidius gifuensis</name>
    <name type="common">Parasitoid wasp</name>
    <dbReference type="NCBI Taxonomy" id="684658"/>
    <lineage>
        <taxon>Eukaryota</taxon>
        <taxon>Metazoa</taxon>
        <taxon>Ecdysozoa</taxon>
        <taxon>Arthropoda</taxon>
        <taxon>Hexapoda</taxon>
        <taxon>Insecta</taxon>
        <taxon>Pterygota</taxon>
        <taxon>Neoptera</taxon>
        <taxon>Endopterygota</taxon>
        <taxon>Hymenoptera</taxon>
        <taxon>Apocrita</taxon>
        <taxon>Ichneumonoidea</taxon>
        <taxon>Braconidae</taxon>
        <taxon>Aphidiinae</taxon>
        <taxon>Aphidius</taxon>
    </lineage>
</organism>
<dbReference type="InterPro" id="IPR052792">
    <property type="entry name" value="Thioredoxin_dom-contain_11"/>
</dbReference>
<dbReference type="Pfam" id="PF00085">
    <property type="entry name" value="Thioredoxin"/>
    <property type="match status" value="1"/>
</dbReference>
<evidence type="ECO:0000256" key="1">
    <source>
        <dbReference type="SAM" id="SignalP"/>
    </source>
</evidence>
<dbReference type="PANTHER" id="PTHR46497">
    <property type="entry name" value="THIOREDOXIN DOMAIN-CONTAINING PROTEIN 11"/>
    <property type="match status" value="1"/>
</dbReference>
<evidence type="ECO:0000259" key="2">
    <source>
        <dbReference type="Pfam" id="PF00085"/>
    </source>
</evidence>
<feature type="domain" description="Thioredoxin" evidence="2">
    <location>
        <begin position="623"/>
        <end position="706"/>
    </location>
</feature>
<protein>
    <recommendedName>
        <fullName evidence="2">Thioredoxin domain-containing protein</fullName>
    </recommendedName>
</protein>
<accession>A0A834XYC6</accession>
<feature type="chain" id="PRO_5032494860" description="Thioredoxin domain-containing protein" evidence="1">
    <location>
        <begin position="27"/>
        <end position="847"/>
    </location>
</feature>
<keyword evidence="1" id="KW-0732">Signal</keyword>
<dbReference type="Proteomes" id="UP000639338">
    <property type="component" value="Unassembled WGS sequence"/>
</dbReference>
<dbReference type="InterPro" id="IPR036249">
    <property type="entry name" value="Thioredoxin-like_sf"/>
</dbReference>
<evidence type="ECO:0000313" key="4">
    <source>
        <dbReference type="Proteomes" id="UP000639338"/>
    </source>
</evidence>
<keyword evidence="4" id="KW-1185">Reference proteome</keyword>
<evidence type="ECO:0000313" key="3">
    <source>
        <dbReference type="EMBL" id="KAF7993076.1"/>
    </source>
</evidence>
<dbReference type="Gene3D" id="3.40.30.10">
    <property type="entry name" value="Glutaredoxin"/>
    <property type="match status" value="3"/>
</dbReference>
<dbReference type="EMBL" id="JACMRX010000003">
    <property type="protein sequence ID" value="KAF7993076.1"/>
    <property type="molecule type" value="Genomic_DNA"/>
</dbReference>
<dbReference type="AlphaFoldDB" id="A0A834XYC6"/>
<gene>
    <name evidence="3" type="ORF">HCN44_005857</name>
</gene>
<dbReference type="InterPro" id="IPR013766">
    <property type="entry name" value="Thioredoxin_domain"/>
</dbReference>
<dbReference type="OrthoDB" id="1910803at2759"/>
<proteinExistence type="predicted"/>
<dbReference type="SUPFAM" id="SSF52833">
    <property type="entry name" value="Thioredoxin-like"/>
    <property type="match status" value="2"/>
</dbReference>
<feature type="signal peptide" evidence="1">
    <location>
        <begin position="1"/>
        <end position="26"/>
    </location>
</feature>
<sequence>MHLYLRETICLLILILLSIVFAGLHSSPPRISRPPIAKPFFNENSVVIDFYKGQMSSMIEQASLTDVSFIMYYAPWDAESQIIRNEFEIVAEYYHKQIFFAAINCWHPGSECRAQYSKIQSYPVLVVYPSKGPGVQYKGINTAPYIIRYLDGFLNPIRRISTTKDLSNLLLESESVFVGFIDFNGLSTSPGYREFYKTAIKTLEKDPNRDTIFAIVTDKQTSIREFNIEQFPSGCLYLWNESLIYPNDKLWTSVNIIKWIDTSLHKVITWLQPPGIKSLTLAPYLHDGPVLFLFTPRNPYFKKNFNYNLIREIALEYYNCDDDIWPKGLVQLLKIKRRNINPNNYDKKINECINLLSKINDNNDDDDYQQNILPIQKWINDSCCSKIFMNKCLSCESTGSMINDVCKIKKNYQICSKNDVFNIINNENNINKHYCCDDYHNDNIKNHQNTVNNKKLKISMLPNENDTKSAIQIEKYKIKENCQRLIVGDNYYRTKLTDESLLNNDKLNIELTASACSTNRSLAFIAVDSLHYYHFAEGLGIDILKMKDKTSVIIIDSLQESQYQLSKNLTRNTLVKFLNNYSNGLLKRTLRSDSSRRYARDFKSSKKCSNNNNSNSMNICIPELTTDTFLPTILDNNKNVIVFYHSPYCAFCSAISYVYLTVAHYLSSMNNLYFVRIDGDNNDLPWEYSMNRYPSILFFPAKRKEDSTVYPFSLPITISNLLNFILQNLNNDLRIEALIHVCHKGAGVSPINCILKIRHLCIDTIQSLLIKHRKLLRYKLTNNLITKKRINYIKLDFIRDIHLILNSVNDLSNNDKYNLLINKFSNYYSNLKSIESNKNTIIVKDEL</sequence>